<evidence type="ECO:0000259" key="9">
    <source>
        <dbReference type="PROSITE" id="PS50262"/>
    </source>
</evidence>
<sequence>MSTMSTIEDAATPLDLSSIPYLELYYSIPMRLVASLICAINLGVGFIGNLLVILVVLTAKARMLTPTNCYLVSLSAADLIVLVVDRRQHQRLLHHGFLSRAGTSPSVIQSAPRPLAPVKRAKRIIFGVWLFGLVYNSPWIYLAMIKQKSMFKWQPSATCLYNRSNGAYMSLYLGDLVLFYLIPLGTTDHHVLVNSSDSVWHGVRQPISEAKADQTVVKMLLVVVVLFALLWLPYRFLVAYNSIAPAGYRISSEWYVIISRLLVYSNSAVNPVIYNAMSVKFRREFRRLLIPL</sequence>
<evidence type="ECO:0000256" key="3">
    <source>
        <dbReference type="ARBA" id="ARBA00018873"/>
    </source>
</evidence>
<dbReference type="PROSITE" id="PS50262">
    <property type="entry name" value="G_PROTEIN_RECEP_F1_2"/>
    <property type="match status" value="1"/>
</dbReference>
<dbReference type="InterPro" id="IPR017452">
    <property type="entry name" value="GPCR_Rhodpsn_7TM"/>
</dbReference>
<protein>
    <recommendedName>
        <fullName evidence="3">Thyrotropin-releasing hormone receptor</fullName>
    </recommendedName>
    <alternativeName>
        <fullName evidence="7">Thyroliberin receptor</fullName>
    </alternativeName>
</protein>
<keyword evidence="4 8" id="KW-0812">Transmembrane</keyword>
<dbReference type="SUPFAM" id="SSF81321">
    <property type="entry name" value="Family A G protein-coupled receptor-like"/>
    <property type="match status" value="1"/>
</dbReference>
<evidence type="ECO:0000256" key="5">
    <source>
        <dbReference type="ARBA" id="ARBA00022989"/>
    </source>
</evidence>
<evidence type="ECO:0000256" key="2">
    <source>
        <dbReference type="ARBA" id="ARBA00004370"/>
    </source>
</evidence>
<evidence type="ECO:0000256" key="8">
    <source>
        <dbReference type="SAM" id="Phobius"/>
    </source>
</evidence>
<keyword evidence="6 8" id="KW-0472">Membrane</keyword>
<feature type="transmembrane region" description="Helical" evidence="8">
    <location>
        <begin position="216"/>
        <end position="234"/>
    </location>
</feature>
<accession>A0A1I8I153</accession>
<organism evidence="10 11">
    <name type="scientific">Macrostomum lignano</name>
    <dbReference type="NCBI Taxonomy" id="282301"/>
    <lineage>
        <taxon>Eukaryota</taxon>
        <taxon>Metazoa</taxon>
        <taxon>Spiralia</taxon>
        <taxon>Lophotrochozoa</taxon>
        <taxon>Platyhelminthes</taxon>
        <taxon>Rhabditophora</taxon>
        <taxon>Macrostomorpha</taxon>
        <taxon>Macrostomida</taxon>
        <taxon>Macrostomidae</taxon>
        <taxon>Macrostomum</taxon>
    </lineage>
</organism>
<dbReference type="InterPro" id="IPR000276">
    <property type="entry name" value="GPCR_Rhodpsn"/>
</dbReference>
<evidence type="ECO:0000256" key="7">
    <source>
        <dbReference type="ARBA" id="ARBA00032251"/>
    </source>
</evidence>
<proteinExistence type="predicted"/>
<evidence type="ECO:0000256" key="4">
    <source>
        <dbReference type="ARBA" id="ARBA00022692"/>
    </source>
</evidence>
<feature type="transmembrane region" description="Helical" evidence="8">
    <location>
        <begin position="165"/>
        <end position="182"/>
    </location>
</feature>
<dbReference type="WBParaSite" id="maker-uti_cns_0009257-snap-gene-0.3-mRNA-1">
    <property type="protein sequence ID" value="maker-uti_cns_0009257-snap-gene-0.3-mRNA-1"/>
    <property type="gene ID" value="maker-uti_cns_0009257-snap-gene-0.3"/>
</dbReference>
<comment type="function">
    <text evidence="1">Receptor for thyrotropin-releasing hormone (TRH). Upon ligand binding, this G-protein-coupled receptor triggers activation of the phosphatidylinositol (IP3)-calcium-protein kinase C (PKC) pathway.</text>
</comment>
<evidence type="ECO:0000256" key="6">
    <source>
        <dbReference type="ARBA" id="ARBA00023136"/>
    </source>
</evidence>
<feature type="transmembrane region" description="Helical" evidence="8">
    <location>
        <begin position="124"/>
        <end position="145"/>
    </location>
</feature>
<name>A0A1I8I153_9PLAT</name>
<dbReference type="Gene3D" id="1.20.1070.10">
    <property type="entry name" value="Rhodopsin 7-helix transmembrane proteins"/>
    <property type="match status" value="2"/>
</dbReference>
<dbReference type="PANTHER" id="PTHR46061:SF3">
    <property type="entry name" value="THYROTROPIN-RELEASING HORMONE RECEPTOR"/>
    <property type="match status" value="1"/>
</dbReference>
<dbReference type="PANTHER" id="PTHR46061">
    <property type="entry name" value="THYROTROPIN-RELEASING HORMONE RECEPTOR"/>
    <property type="match status" value="1"/>
</dbReference>
<evidence type="ECO:0000313" key="10">
    <source>
        <dbReference type="Proteomes" id="UP000095280"/>
    </source>
</evidence>
<dbReference type="PRINTS" id="PR00237">
    <property type="entry name" value="GPCRRHODOPSN"/>
</dbReference>
<feature type="transmembrane region" description="Helical" evidence="8">
    <location>
        <begin position="254"/>
        <end position="277"/>
    </location>
</feature>
<feature type="domain" description="G-protein coupled receptors family 1 profile" evidence="9">
    <location>
        <begin position="79"/>
        <end position="274"/>
    </location>
</feature>
<dbReference type="AlphaFoldDB" id="A0A1I8I153"/>
<keyword evidence="5 8" id="KW-1133">Transmembrane helix</keyword>
<keyword evidence="10" id="KW-1185">Reference proteome</keyword>
<evidence type="ECO:0000313" key="11">
    <source>
        <dbReference type="WBParaSite" id="maker-uti_cns_0009257-snap-gene-0.3-mRNA-1"/>
    </source>
</evidence>
<evidence type="ECO:0000256" key="1">
    <source>
        <dbReference type="ARBA" id="ARBA00004100"/>
    </source>
</evidence>
<dbReference type="InterPro" id="IPR002120">
    <property type="entry name" value="TRH_rcpt_1"/>
</dbReference>
<reference evidence="11" key="1">
    <citation type="submission" date="2016-11" db="UniProtKB">
        <authorList>
            <consortium name="WormBaseParasite"/>
        </authorList>
    </citation>
    <scope>IDENTIFICATION</scope>
</reference>
<dbReference type="GO" id="GO:0016020">
    <property type="term" value="C:membrane"/>
    <property type="evidence" value="ECO:0007669"/>
    <property type="project" value="UniProtKB-SubCell"/>
</dbReference>
<comment type="subcellular location">
    <subcellularLocation>
        <location evidence="2">Membrane</location>
    </subcellularLocation>
</comment>
<dbReference type="Proteomes" id="UP000095280">
    <property type="component" value="Unplaced"/>
</dbReference>
<feature type="transmembrane region" description="Helical" evidence="8">
    <location>
        <begin position="32"/>
        <end position="57"/>
    </location>
</feature>
<dbReference type="GO" id="GO:0004997">
    <property type="term" value="F:thyrotropin-releasing hormone receptor activity"/>
    <property type="evidence" value="ECO:0007669"/>
    <property type="project" value="InterPro"/>
</dbReference>
<dbReference type="Pfam" id="PF00001">
    <property type="entry name" value="7tm_1"/>
    <property type="match status" value="1"/>
</dbReference>